<keyword evidence="6" id="KW-1185">Reference proteome</keyword>
<keyword evidence="2" id="KW-0645">Protease</keyword>
<evidence type="ECO:0000259" key="4">
    <source>
        <dbReference type="Pfam" id="PF04586"/>
    </source>
</evidence>
<reference evidence="6" key="1">
    <citation type="journal article" date="2019" name="Int. J. Syst. Evol. Microbiol.">
        <title>The Global Catalogue of Microorganisms (GCM) 10K type strain sequencing project: providing services to taxonomists for standard genome sequencing and annotation.</title>
        <authorList>
            <consortium name="The Broad Institute Genomics Platform"/>
            <consortium name="The Broad Institute Genome Sequencing Center for Infectious Disease"/>
            <person name="Wu L."/>
            <person name="Ma J."/>
        </authorList>
    </citation>
    <scope>NUCLEOTIDE SEQUENCE [LARGE SCALE GENOMIC DNA]</scope>
    <source>
        <strain evidence="6">CGMCC 4.7371</strain>
    </source>
</reference>
<dbReference type="RefSeq" id="WP_188782780.1">
    <property type="nucleotide sequence ID" value="NZ_BMNI01000001.1"/>
</dbReference>
<accession>A0ABQ2N806</accession>
<dbReference type="Pfam" id="PF04586">
    <property type="entry name" value="Peptidase_S78"/>
    <property type="match status" value="1"/>
</dbReference>
<keyword evidence="1" id="KW-1188">Viral release from host cell</keyword>
<proteinExistence type="predicted"/>
<feature type="domain" description="Prohead serine protease" evidence="4">
    <location>
        <begin position="17"/>
        <end position="163"/>
    </location>
</feature>
<name>A0ABQ2N806_9ACTN</name>
<evidence type="ECO:0000256" key="3">
    <source>
        <dbReference type="ARBA" id="ARBA00022801"/>
    </source>
</evidence>
<gene>
    <name evidence="5" type="ORF">GCM10011584_09420</name>
</gene>
<evidence type="ECO:0000313" key="6">
    <source>
        <dbReference type="Proteomes" id="UP000655410"/>
    </source>
</evidence>
<organism evidence="5 6">
    <name type="scientific">Nocardioides phosphati</name>
    <dbReference type="NCBI Taxonomy" id="1867775"/>
    <lineage>
        <taxon>Bacteria</taxon>
        <taxon>Bacillati</taxon>
        <taxon>Actinomycetota</taxon>
        <taxon>Actinomycetes</taxon>
        <taxon>Propionibacteriales</taxon>
        <taxon>Nocardioidaceae</taxon>
        <taxon>Nocardioides</taxon>
    </lineage>
</organism>
<dbReference type="Proteomes" id="UP000655410">
    <property type="component" value="Unassembled WGS sequence"/>
</dbReference>
<protein>
    <recommendedName>
        <fullName evidence="4">Prohead serine protease domain-containing protein</fullName>
    </recommendedName>
</protein>
<comment type="caution">
    <text evidence="5">The sequence shown here is derived from an EMBL/GenBank/DDBJ whole genome shotgun (WGS) entry which is preliminary data.</text>
</comment>
<evidence type="ECO:0000256" key="2">
    <source>
        <dbReference type="ARBA" id="ARBA00022670"/>
    </source>
</evidence>
<sequence>MTNELERRLLREPVALRSAKDDGPPRIGGYALKFNKLSRNLGGWVEQIDPSSLSKSAGDGWPGVMARYNHEVLLGSIAGDSLRLMVDGTGLDYEVDLLDDADSERVRKLVARGDVARSSFAAYMHESDWSLTPDGFPLRTVLGMSLVDVAPVDDPAYYDTSTGLRSLADARSMEVVEVEEMARQNRLADLIKPAPIMVDLGSRNSGQSEQGETHSAGRLQVMLRALEMKKQL</sequence>
<evidence type="ECO:0000256" key="1">
    <source>
        <dbReference type="ARBA" id="ARBA00022612"/>
    </source>
</evidence>
<dbReference type="EMBL" id="BMNI01000001">
    <property type="protein sequence ID" value="GGO86634.1"/>
    <property type="molecule type" value="Genomic_DNA"/>
</dbReference>
<evidence type="ECO:0000313" key="5">
    <source>
        <dbReference type="EMBL" id="GGO86634.1"/>
    </source>
</evidence>
<keyword evidence="3" id="KW-0378">Hydrolase</keyword>
<dbReference type="InterPro" id="IPR054613">
    <property type="entry name" value="Peptidase_S78_dom"/>
</dbReference>